<keyword evidence="4" id="KW-1185">Reference proteome</keyword>
<dbReference type="EMBL" id="BMLP01000003">
    <property type="protein sequence ID" value="GGO32726.1"/>
    <property type="molecule type" value="Genomic_DNA"/>
</dbReference>
<evidence type="ECO:0000313" key="3">
    <source>
        <dbReference type="EMBL" id="GGO32726.1"/>
    </source>
</evidence>
<feature type="chain" id="PRO_5037254350" description="Thiol:disulfide interchange protein DsbD N-terminal domain-containing protein" evidence="1">
    <location>
        <begin position="20"/>
        <end position="266"/>
    </location>
</feature>
<evidence type="ECO:0000256" key="1">
    <source>
        <dbReference type="SAM" id="SignalP"/>
    </source>
</evidence>
<organism evidence="3 4">
    <name type="scientific">Gemmobacter aquaticus</name>
    <dbReference type="NCBI Taxonomy" id="490185"/>
    <lineage>
        <taxon>Bacteria</taxon>
        <taxon>Pseudomonadati</taxon>
        <taxon>Pseudomonadota</taxon>
        <taxon>Alphaproteobacteria</taxon>
        <taxon>Rhodobacterales</taxon>
        <taxon>Paracoccaceae</taxon>
        <taxon>Gemmobacter</taxon>
    </lineage>
</organism>
<dbReference type="OrthoDB" id="9811036at2"/>
<keyword evidence="1" id="KW-0732">Signal</keyword>
<feature type="domain" description="Thiol:disulfide interchange protein DsbD N-terminal" evidence="2">
    <location>
        <begin position="39"/>
        <end position="140"/>
    </location>
</feature>
<proteinExistence type="predicted"/>
<evidence type="ECO:0000259" key="2">
    <source>
        <dbReference type="Pfam" id="PF11412"/>
    </source>
</evidence>
<dbReference type="RefSeq" id="WP_146286796.1">
    <property type="nucleotide sequence ID" value="NZ_BMLP01000003.1"/>
</dbReference>
<accession>A0A917YJJ4</accession>
<gene>
    <name evidence="3" type="ORF">GCM10010991_20780</name>
</gene>
<protein>
    <recommendedName>
        <fullName evidence="2">Thiol:disulfide interchange protein DsbD N-terminal domain-containing protein</fullName>
    </recommendedName>
</protein>
<comment type="caution">
    <text evidence="3">The sequence shown here is derived from an EMBL/GenBank/DDBJ whole genome shotgun (WGS) entry which is preliminary data.</text>
</comment>
<evidence type="ECO:0000313" key="4">
    <source>
        <dbReference type="Proteomes" id="UP000598196"/>
    </source>
</evidence>
<dbReference type="AlphaFoldDB" id="A0A917YJJ4"/>
<feature type="signal peptide" evidence="1">
    <location>
        <begin position="1"/>
        <end position="19"/>
    </location>
</feature>
<dbReference type="Pfam" id="PF11412">
    <property type="entry name" value="DsbD_N"/>
    <property type="match status" value="1"/>
</dbReference>
<dbReference type="Proteomes" id="UP000598196">
    <property type="component" value="Unassembled WGS sequence"/>
</dbReference>
<reference evidence="3 4" key="1">
    <citation type="journal article" date="2014" name="Int. J. Syst. Evol. Microbiol.">
        <title>Complete genome sequence of Corynebacterium casei LMG S-19264T (=DSM 44701T), isolated from a smear-ripened cheese.</title>
        <authorList>
            <consortium name="US DOE Joint Genome Institute (JGI-PGF)"/>
            <person name="Walter F."/>
            <person name="Albersmeier A."/>
            <person name="Kalinowski J."/>
            <person name="Ruckert C."/>
        </authorList>
    </citation>
    <scope>NUCLEOTIDE SEQUENCE [LARGE SCALE GENOMIC DNA]</scope>
    <source>
        <strain evidence="3 4">CGMCC 1.7029</strain>
    </source>
</reference>
<name>A0A917YJJ4_9RHOB</name>
<sequence>MKHLVAPLVLMLSVSAAIGQTPGQDDILRAELRPGWREADGRHIAALHLQLAPHWKTYWRSPGDTGVPPEFDWGGSQNVGAVRIHWPRPEIFEFQGMKTIGYADELVLPVEITPKDPSRPVWLASDVSLGVCNDICVPAMIALSGDLPASGAPDALIKAALGAVPVSAAAAGLADLACIVEPLADGVRLTARMRLPAGTGPEMVVLEPSEPAWVSEAEVTREGDVLIAMSDIVPPEAAPFDLRTDALRVTVLSDGQAVEATGCPVN</sequence>
<dbReference type="InterPro" id="IPR028250">
    <property type="entry name" value="DsbDN"/>
</dbReference>